<organism evidence="1 2">
    <name type="scientific">Hebeloma cylindrosporum</name>
    <dbReference type="NCBI Taxonomy" id="76867"/>
    <lineage>
        <taxon>Eukaryota</taxon>
        <taxon>Fungi</taxon>
        <taxon>Dikarya</taxon>
        <taxon>Basidiomycota</taxon>
        <taxon>Agaricomycotina</taxon>
        <taxon>Agaricomycetes</taxon>
        <taxon>Agaricomycetidae</taxon>
        <taxon>Agaricales</taxon>
        <taxon>Agaricineae</taxon>
        <taxon>Hymenogastraceae</taxon>
        <taxon>Hebeloma</taxon>
    </lineage>
</organism>
<dbReference type="Proteomes" id="UP000053424">
    <property type="component" value="Unassembled WGS sequence"/>
</dbReference>
<dbReference type="EMBL" id="KN831784">
    <property type="protein sequence ID" value="KIM39856.1"/>
    <property type="molecule type" value="Genomic_DNA"/>
</dbReference>
<dbReference type="HOGENOM" id="CLU_2606294_0_0_1"/>
<proteinExistence type="predicted"/>
<reference evidence="1 2" key="1">
    <citation type="submission" date="2014-04" db="EMBL/GenBank/DDBJ databases">
        <authorList>
            <consortium name="DOE Joint Genome Institute"/>
            <person name="Kuo A."/>
            <person name="Gay G."/>
            <person name="Dore J."/>
            <person name="Kohler A."/>
            <person name="Nagy L.G."/>
            <person name="Floudas D."/>
            <person name="Copeland A."/>
            <person name="Barry K.W."/>
            <person name="Cichocki N."/>
            <person name="Veneault-Fourrey C."/>
            <person name="LaButti K."/>
            <person name="Lindquist E.A."/>
            <person name="Lipzen A."/>
            <person name="Lundell T."/>
            <person name="Morin E."/>
            <person name="Murat C."/>
            <person name="Sun H."/>
            <person name="Tunlid A."/>
            <person name="Henrissat B."/>
            <person name="Grigoriev I.V."/>
            <person name="Hibbett D.S."/>
            <person name="Martin F."/>
            <person name="Nordberg H.P."/>
            <person name="Cantor M.N."/>
            <person name="Hua S.X."/>
        </authorList>
    </citation>
    <scope>NUCLEOTIDE SEQUENCE [LARGE SCALE GENOMIC DNA]</scope>
    <source>
        <strain evidence="2">h7</strain>
    </source>
</reference>
<name>A0A0C3C8D8_HEBCY</name>
<sequence>MAAKIRSALGHTRERWDLPFTKGLPLLNPHSLTQVPESSFFCFADRLRSKITDTQPFSCYPQGKPRDDCFLSLIPMCII</sequence>
<evidence type="ECO:0000313" key="1">
    <source>
        <dbReference type="EMBL" id="KIM39856.1"/>
    </source>
</evidence>
<accession>A0A0C3C8D8</accession>
<keyword evidence="2" id="KW-1185">Reference proteome</keyword>
<protein>
    <submittedName>
        <fullName evidence="1">Uncharacterized protein</fullName>
    </submittedName>
</protein>
<gene>
    <name evidence="1" type="ORF">M413DRAFT_185794</name>
</gene>
<evidence type="ECO:0000313" key="2">
    <source>
        <dbReference type="Proteomes" id="UP000053424"/>
    </source>
</evidence>
<reference evidence="2" key="2">
    <citation type="submission" date="2015-01" db="EMBL/GenBank/DDBJ databases">
        <title>Evolutionary Origins and Diversification of the Mycorrhizal Mutualists.</title>
        <authorList>
            <consortium name="DOE Joint Genome Institute"/>
            <consortium name="Mycorrhizal Genomics Consortium"/>
            <person name="Kohler A."/>
            <person name="Kuo A."/>
            <person name="Nagy L.G."/>
            <person name="Floudas D."/>
            <person name="Copeland A."/>
            <person name="Barry K.W."/>
            <person name="Cichocki N."/>
            <person name="Veneault-Fourrey C."/>
            <person name="LaButti K."/>
            <person name="Lindquist E.A."/>
            <person name="Lipzen A."/>
            <person name="Lundell T."/>
            <person name="Morin E."/>
            <person name="Murat C."/>
            <person name="Riley R."/>
            <person name="Ohm R."/>
            <person name="Sun H."/>
            <person name="Tunlid A."/>
            <person name="Henrissat B."/>
            <person name="Grigoriev I.V."/>
            <person name="Hibbett D.S."/>
            <person name="Martin F."/>
        </authorList>
    </citation>
    <scope>NUCLEOTIDE SEQUENCE [LARGE SCALE GENOMIC DNA]</scope>
    <source>
        <strain evidence="2">h7</strain>
    </source>
</reference>
<dbReference type="AlphaFoldDB" id="A0A0C3C8D8"/>